<dbReference type="Proteomes" id="UP000682358">
    <property type="component" value="Chromosome"/>
</dbReference>
<dbReference type="Pfam" id="PF02090">
    <property type="entry name" value="SPAM"/>
    <property type="match status" value="1"/>
</dbReference>
<reference evidence="1" key="1">
    <citation type="submission" date="2021-06" db="EMBL/GenBank/DDBJ databases">
        <title>Emergence of genetically related NDM-1-producing Providencia rettgeri strains in Argentina.</title>
        <authorList>
            <person name="Pasteran F."/>
            <person name="Meo A."/>
            <person name="Gomez S."/>
            <person name="Derdoy L."/>
            <person name="Albronoz E."/>
            <person name="Faccone D."/>
            <person name="Guerriero L."/>
            <person name="Archuby D."/>
            <person name="Tarzia A."/>
            <person name="Lopez M."/>
            <person name="Corso A."/>
        </authorList>
    </citation>
    <scope>NUCLEOTIDE SEQUENCE</scope>
    <source>
        <strain evidence="1">PreM15628</strain>
    </source>
</reference>
<name>A0AAJ4TK18_PRORE</name>
<sequence length="170" mass="20206">MLMISNLLALTERRFDRTLQEQSQLSSIIKQQKQQCMDIRQRISVLATQTASYEKSEELSRNAFWERQRLKAAVLAEIAQFEFQIETLIVEISKNKTRQSEVAKRVFVLRNKCEKFRNYLKQQRIERRLKSELQQQNEIEELFVHVSNKSEFKWKSSSCSYRGGGNIIRI</sequence>
<dbReference type="EMBL" id="CP076405">
    <property type="protein sequence ID" value="QWQ22531.2"/>
    <property type="molecule type" value="Genomic_DNA"/>
</dbReference>
<evidence type="ECO:0000313" key="2">
    <source>
        <dbReference type="Proteomes" id="UP000682358"/>
    </source>
</evidence>
<dbReference type="InterPro" id="IPR002954">
    <property type="entry name" value="Salm_SPAgM"/>
</dbReference>
<evidence type="ECO:0000313" key="1">
    <source>
        <dbReference type="EMBL" id="QWQ22531.2"/>
    </source>
</evidence>
<accession>A0AAJ4TK18</accession>
<dbReference type="AlphaFoldDB" id="A0AAJ4TK18"/>
<protein>
    <submittedName>
        <fullName evidence="1">Uncharacterized protein</fullName>
    </submittedName>
</protein>
<proteinExistence type="predicted"/>
<gene>
    <name evidence="1" type="ORF">KOF27_00935</name>
</gene>
<organism evidence="1 2">
    <name type="scientific">Providencia rettgeri</name>
    <dbReference type="NCBI Taxonomy" id="587"/>
    <lineage>
        <taxon>Bacteria</taxon>
        <taxon>Pseudomonadati</taxon>
        <taxon>Pseudomonadota</taxon>
        <taxon>Gammaproteobacteria</taxon>
        <taxon>Enterobacterales</taxon>
        <taxon>Morganellaceae</taxon>
        <taxon>Providencia</taxon>
    </lineage>
</organism>